<evidence type="ECO:0008006" key="5">
    <source>
        <dbReference type="Google" id="ProtNLM"/>
    </source>
</evidence>
<dbReference type="Pfam" id="PF11795">
    <property type="entry name" value="DUF3322"/>
    <property type="match status" value="1"/>
</dbReference>
<gene>
    <name evidence="3" type="ORF">Mal15_68980</name>
</gene>
<dbReference type="KEGG" id="smam:Mal15_68980"/>
<protein>
    <recommendedName>
        <fullName evidence="5">Wadjet protein JetD C-terminal domain-containing protein</fullName>
    </recommendedName>
</protein>
<evidence type="ECO:0000313" key="3">
    <source>
        <dbReference type="EMBL" id="QEG02777.1"/>
    </source>
</evidence>
<feature type="domain" description="DUF3322" evidence="2">
    <location>
        <begin position="4"/>
        <end position="187"/>
    </location>
</feature>
<dbReference type="EMBL" id="CP036264">
    <property type="protein sequence ID" value="QEG02777.1"/>
    <property type="molecule type" value="Genomic_DNA"/>
</dbReference>
<dbReference type="Proteomes" id="UP000321353">
    <property type="component" value="Chromosome"/>
</dbReference>
<dbReference type="InterPro" id="IPR024537">
    <property type="entry name" value="DUF3322"/>
</dbReference>
<evidence type="ECO:0000313" key="4">
    <source>
        <dbReference type="Proteomes" id="UP000321353"/>
    </source>
</evidence>
<evidence type="ECO:0000259" key="1">
    <source>
        <dbReference type="Pfam" id="PF09983"/>
    </source>
</evidence>
<reference evidence="3 4" key="1">
    <citation type="submission" date="2019-02" db="EMBL/GenBank/DDBJ databases">
        <title>Planctomycetal bacteria perform biofilm scaping via a novel small molecule.</title>
        <authorList>
            <person name="Jeske O."/>
            <person name="Boedeker C."/>
            <person name="Wiegand S."/>
            <person name="Breitling P."/>
            <person name="Kallscheuer N."/>
            <person name="Jogler M."/>
            <person name="Rohde M."/>
            <person name="Petersen J."/>
            <person name="Medema M.H."/>
            <person name="Surup F."/>
            <person name="Jogler C."/>
        </authorList>
    </citation>
    <scope>NUCLEOTIDE SEQUENCE [LARGE SCALE GENOMIC DNA]</scope>
    <source>
        <strain evidence="3 4">Mal15</strain>
    </source>
</reference>
<proteinExistence type="predicted"/>
<accession>A0A5B9MRR5</accession>
<dbReference type="InterPro" id="IPR024534">
    <property type="entry name" value="JetD_C"/>
</dbReference>
<keyword evidence="4" id="KW-1185">Reference proteome</keyword>
<feature type="domain" description="Wadjet protein JetD C-terminal" evidence="1">
    <location>
        <begin position="209"/>
        <end position="381"/>
    </location>
</feature>
<sequence length="384" mass="43561">MITPEAIAEKAKRIFPKAVGAWLSEEFDAFFPHRIPANLSLAKDHATAIEQVDRLRQSSKEVTGRGYTVCYESRRSRTYGLNQFPIAILLDSMDDLVHLAGCKSQWEALQKAAATLRRRKPELWPWLVQGSHWKTLLEVADVLDGLLDIVDYFQSHPRPDCFARELPLAVSTKLLESHRRRLATWLDIVLPPHTIDHRYGYDAFEPRYGLRYARPHFLLRTLDDQLQSELGLPFDELSLPAESLARLPVADVRILIVENKVNLLSLPKMKRGIALGGLGAGVTQLADVGWLHENPLLYWGDLDAEGFVILDRLRQSLPHVTSVLMDRSILEQFQDLATAGTGAQKKELAHLNAEERACYEVVCQTNRRIEQEHLPMELLVSAQD</sequence>
<organism evidence="3 4">
    <name type="scientific">Stieleria maiorica</name>
    <dbReference type="NCBI Taxonomy" id="2795974"/>
    <lineage>
        <taxon>Bacteria</taxon>
        <taxon>Pseudomonadati</taxon>
        <taxon>Planctomycetota</taxon>
        <taxon>Planctomycetia</taxon>
        <taxon>Pirellulales</taxon>
        <taxon>Pirellulaceae</taxon>
        <taxon>Stieleria</taxon>
    </lineage>
</organism>
<dbReference type="Pfam" id="PF09983">
    <property type="entry name" value="JetD_C"/>
    <property type="match status" value="1"/>
</dbReference>
<dbReference type="AlphaFoldDB" id="A0A5B9MRR5"/>
<dbReference type="RefSeq" id="WP_147871667.1">
    <property type="nucleotide sequence ID" value="NZ_CP036264.1"/>
</dbReference>
<evidence type="ECO:0000259" key="2">
    <source>
        <dbReference type="Pfam" id="PF11795"/>
    </source>
</evidence>
<name>A0A5B9MRR5_9BACT</name>